<dbReference type="PANTHER" id="PTHR43757:SF15">
    <property type="entry name" value="PYRUVATE DEHYDROGENASE PHOSPHATASE REGULATORY SUBUNIT, MITOCHONDRIAL-LIKE"/>
    <property type="match status" value="1"/>
</dbReference>
<dbReference type="Gene3D" id="2.40.30.110">
    <property type="entry name" value="Aminomethyltransferase beta-barrel domains"/>
    <property type="match status" value="1"/>
</dbReference>
<reference evidence="2 3" key="1">
    <citation type="submission" date="2015-12" db="EMBL/GenBank/DDBJ databases">
        <title>The genome of Folsomia candida.</title>
        <authorList>
            <person name="Faddeeva A."/>
            <person name="Derks M.F."/>
            <person name="Anvar Y."/>
            <person name="Smit S."/>
            <person name="Van Straalen N."/>
            <person name="Roelofs D."/>
        </authorList>
    </citation>
    <scope>NUCLEOTIDE SEQUENCE [LARGE SCALE GENOMIC DNA]</scope>
    <source>
        <strain evidence="2 3">VU population</strain>
        <tissue evidence="2">Whole body</tissue>
    </source>
</reference>
<evidence type="ECO:0000313" key="2">
    <source>
        <dbReference type="EMBL" id="OXA64139.1"/>
    </source>
</evidence>
<dbReference type="Proteomes" id="UP000198287">
    <property type="component" value="Unassembled WGS sequence"/>
</dbReference>
<dbReference type="Pfam" id="PF08669">
    <property type="entry name" value="GCV_T_C"/>
    <property type="match status" value="1"/>
</dbReference>
<keyword evidence="2" id="KW-0670">Pyruvate</keyword>
<dbReference type="EMBL" id="LNIX01000001">
    <property type="protein sequence ID" value="OXA64139.1"/>
    <property type="molecule type" value="Genomic_DNA"/>
</dbReference>
<evidence type="ECO:0000313" key="3">
    <source>
        <dbReference type="Proteomes" id="UP000198287"/>
    </source>
</evidence>
<dbReference type="OrthoDB" id="429143at2759"/>
<sequence>MFDRFVPFWGEELDSRTTPIEIGRSNRIKFDKGDFIGKAALHKQNEQGHFRRLVHFTMDDDHDVENDVWMWGGEPIFRNGVYVGATTSGGYGFTLERMIALGFIVNKDYKTGELLPVTNEYVMSKDALYQIDIAGRRFTVRQSLHPPRLPGTQVVQSKDYSPTLRDKSILQAKQQ</sequence>
<dbReference type="STRING" id="158441.A0A226F2X2"/>
<dbReference type="SUPFAM" id="SSF103025">
    <property type="entry name" value="Folate-binding domain"/>
    <property type="match status" value="1"/>
</dbReference>
<name>A0A226F2X2_FOLCA</name>
<dbReference type="PANTHER" id="PTHR43757">
    <property type="entry name" value="AMINOMETHYLTRANSFERASE"/>
    <property type="match status" value="1"/>
</dbReference>
<dbReference type="AlphaFoldDB" id="A0A226F2X2"/>
<dbReference type="Gene3D" id="4.10.1250.10">
    <property type="entry name" value="Aminomethyltransferase fragment"/>
    <property type="match status" value="1"/>
</dbReference>
<proteinExistence type="predicted"/>
<accession>A0A226F2X2</accession>
<comment type="caution">
    <text evidence="2">The sequence shown here is derived from an EMBL/GenBank/DDBJ whole genome shotgun (WGS) entry which is preliminary data.</text>
</comment>
<dbReference type="OMA" id="KQNEQGH"/>
<dbReference type="InterPro" id="IPR028896">
    <property type="entry name" value="GcvT/YgfZ/DmdA"/>
</dbReference>
<feature type="domain" description="Aminomethyltransferase C-terminal" evidence="1">
    <location>
        <begin position="51"/>
        <end position="145"/>
    </location>
</feature>
<keyword evidence="3" id="KW-1185">Reference proteome</keyword>
<organism evidence="2 3">
    <name type="scientific">Folsomia candida</name>
    <name type="common">Springtail</name>
    <dbReference type="NCBI Taxonomy" id="158441"/>
    <lineage>
        <taxon>Eukaryota</taxon>
        <taxon>Metazoa</taxon>
        <taxon>Ecdysozoa</taxon>
        <taxon>Arthropoda</taxon>
        <taxon>Hexapoda</taxon>
        <taxon>Collembola</taxon>
        <taxon>Entomobryomorpha</taxon>
        <taxon>Isotomoidea</taxon>
        <taxon>Isotomidae</taxon>
        <taxon>Proisotominae</taxon>
        <taxon>Folsomia</taxon>
    </lineage>
</organism>
<dbReference type="InterPro" id="IPR029043">
    <property type="entry name" value="GcvT/YgfZ_C"/>
</dbReference>
<dbReference type="InterPro" id="IPR013977">
    <property type="entry name" value="GcvT_C"/>
</dbReference>
<dbReference type="GO" id="GO:0005739">
    <property type="term" value="C:mitochondrion"/>
    <property type="evidence" value="ECO:0007669"/>
    <property type="project" value="TreeGrafter"/>
</dbReference>
<dbReference type="SUPFAM" id="SSF101790">
    <property type="entry name" value="Aminomethyltransferase beta-barrel domain"/>
    <property type="match status" value="1"/>
</dbReference>
<evidence type="ECO:0000259" key="1">
    <source>
        <dbReference type="Pfam" id="PF08669"/>
    </source>
</evidence>
<protein>
    <submittedName>
        <fullName evidence="2">Pyruvate dehydrogenase phosphatase regulatory subunit, mitochondrial</fullName>
    </submittedName>
</protein>
<gene>
    <name evidence="2" type="ORF">Fcan01_01907</name>
</gene>